<dbReference type="Proteomes" id="UP000051863">
    <property type="component" value="Unassembled WGS sequence"/>
</dbReference>
<dbReference type="NCBIfam" id="TIGR00180">
    <property type="entry name" value="parB_part"/>
    <property type="match status" value="1"/>
</dbReference>
<keyword evidence="4" id="KW-0238">DNA-binding</keyword>
<keyword evidence="8" id="KW-1185">Reference proteome</keyword>
<dbReference type="FunFam" id="1.10.10.2830:FF:000001">
    <property type="entry name" value="Chromosome partitioning protein ParB"/>
    <property type="match status" value="1"/>
</dbReference>
<dbReference type="PANTHER" id="PTHR33375">
    <property type="entry name" value="CHROMOSOME-PARTITIONING PROTEIN PARB-RELATED"/>
    <property type="match status" value="1"/>
</dbReference>
<dbReference type="GO" id="GO:0045881">
    <property type="term" value="P:positive regulation of sporulation resulting in formation of a cellular spore"/>
    <property type="evidence" value="ECO:0007669"/>
    <property type="project" value="TreeGrafter"/>
</dbReference>
<proteinExistence type="inferred from homology"/>
<dbReference type="InterPro" id="IPR050336">
    <property type="entry name" value="Chromosome_partition/occlusion"/>
</dbReference>
<dbReference type="InterPro" id="IPR004437">
    <property type="entry name" value="ParB/RepB/Spo0J"/>
</dbReference>
<evidence type="ECO:0000256" key="1">
    <source>
        <dbReference type="ARBA" id="ARBA00006295"/>
    </source>
</evidence>
<dbReference type="Gene3D" id="3.90.1530.30">
    <property type="match status" value="1"/>
</dbReference>
<sequence>MSAAKKRGLGRGLDALLGPKGAVTPVTVAAVAEPQPGEVLRKLPIDQLQPGKYQPRRDMDEGKLAELADSIKAQGIIQPILVRQIEGGRYEIIAGERRWRASRLAGLDEVPAVVRELEDRTVIAMALIENIQREDLNPLEEAEALARLVSEFSLTHAEAAQAVGRSRASVSNLLRLIDLPIGVRVLLETRRLEMGHARALLTLAPELATKLAEEAAEQGWSVREVEHRAQQFAAGKVPGARKAKPSPSAPQADIASLETELSESLGAKVAISHGRGGKGKLVIHYTDLDTLDGVLERLRVRQNG</sequence>
<name>A0A0R0CA67_9GAMM</name>
<feature type="domain" description="ParB-like N-terminal" evidence="6">
    <location>
        <begin position="41"/>
        <end position="131"/>
    </location>
</feature>
<comment type="similarity">
    <text evidence="1">Belongs to the ParB family.</text>
</comment>
<dbReference type="EMBL" id="LDJJ01000090">
    <property type="protein sequence ID" value="KRG62056.1"/>
    <property type="molecule type" value="Genomic_DNA"/>
</dbReference>
<dbReference type="FunFam" id="3.90.1530.30:FF:000001">
    <property type="entry name" value="Chromosome partitioning protein ParB"/>
    <property type="match status" value="1"/>
</dbReference>
<comment type="function">
    <text evidence="5">Involved in chromosome partition. Localize to both poles of the predivisional cell following completion of DNA replication. Binds to the DNA origin of replication.</text>
</comment>
<dbReference type="GO" id="GO:0005694">
    <property type="term" value="C:chromosome"/>
    <property type="evidence" value="ECO:0007669"/>
    <property type="project" value="TreeGrafter"/>
</dbReference>
<gene>
    <name evidence="7" type="ORF">ABB27_18650</name>
</gene>
<dbReference type="PATRIC" id="fig|405446.3.peg.3937"/>
<dbReference type="Pfam" id="PF17762">
    <property type="entry name" value="HTH_ParB"/>
    <property type="match status" value="1"/>
</dbReference>
<evidence type="ECO:0000256" key="2">
    <source>
        <dbReference type="ARBA" id="ARBA00022372"/>
    </source>
</evidence>
<evidence type="ECO:0000313" key="7">
    <source>
        <dbReference type="EMBL" id="KRG62056.1"/>
    </source>
</evidence>
<dbReference type="AlphaFoldDB" id="A0A0R0CA67"/>
<dbReference type="PANTHER" id="PTHR33375:SF1">
    <property type="entry name" value="CHROMOSOME-PARTITIONING PROTEIN PARB-RELATED"/>
    <property type="match status" value="1"/>
</dbReference>
<comment type="caution">
    <text evidence="7">The sequence shown here is derived from an EMBL/GenBank/DDBJ whole genome shotgun (WGS) entry which is preliminary data.</text>
</comment>
<evidence type="ECO:0000256" key="4">
    <source>
        <dbReference type="ARBA" id="ARBA00023125"/>
    </source>
</evidence>
<dbReference type="InterPro" id="IPR003115">
    <property type="entry name" value="ParB_N"/>
</dbReference>
<dbReference type="OrthoDB" id="9802051at2"/>
<accession>A0A0R0CA67</accession>
<dbReference type="InterPro" id="IPR036086">
    <property type="entry name" value="ParB/Sulfiredoxin_sf"/>
</dbReference>
<evidence type="ECO:0000259" key="6">
    <source>
        <dbReference type="SMART" id="SM00470"/>
    </source>
</evidence>
<evidence type="ECO:0000256" key="5">
    <source>
        <dbReference type="ARBA" id="ARBA00025472"/>
    </source>
</evidence>
<dbReference type="GO" id="GO:0003677">
    <property type="term" value="F:DNA binding"/>
    <property type="evidence" value="ECO:0007669"/>
    <property type="project" value="UniProtKB-KW"/>
</dbReference>
<dbReference type="InterPro" id="IPR041468">
    <property type="entry name" value="HTH_ParB/Spo0J"/>
</dbReference>
<dbReference type="Gene3D" id="1.10.10.2830">
    <property type="match status" value="1"/>
</dbReference>
<dbReference type="SUPFAM" id="SSF110849">
    <property type="entry name" value="ParB/Sulfiredoxin"/>
    <property type="match status" value="1"/>
</dbReference>
<keyword evidence="3" id="KW-0159">Chromosome partition</keyword>
<evidence type="ECO:0000313" key="8">
    <source>
        <dbReference type="Proteomes" id="UP000051863"/>
    </source>
</evidence>
<dbReference type="GO" id="GO:0007059">
    <property type="term" value="P:chromosome segregation"/>
    <property type="evidence" value="ECO:0007669"/>
    <property type="project" value="UniProtKB-KW"/>
</dbReference>
<dbReference type="SMART" id="SM00470">
    <property type="entry name" value="ParB"/>
    <property type="match status" value="1"/>
</dbReference>
<dbReference type="Pfam" id="PF02195">
    <property type="entry name" value="ParB_N"/>
    <property type="match status" value="1"/>
</dbReference>
<dbReference type="Pfam" id="PF23552">
    <property type="entry name" value="ParB_C"/>
    <property type="match status" value="1"/>
</dbReference>
<evidence type="ECO:0000256" key="3">
    <source>
        <dbReference type="ARBA" id="ARBA00022829"/>
    </source>
</evidence>
<protein>
    <recommendedName>
        <fullName evidence="2">Probable chromosome-partitioning protein ParB</fullName>
    </recommendedName>
</protein>
<dbReference type="InterPro" id="IPR057240">
    <property type="entry name" value="ParB_dimer_C"/>
</dbReference>
<organism evidence="7 8">
    <name type="scientific">Stenotrophomonas terrae</name>
    <dbReference type="NCBI Taxonomy" id="405446"/>
    <lineage>
        <taxon>Bacteria</taxon>
        <taxon>Pseudomonadati</taxon>
        <taxon>Pseudomonadota</taxon>
        <taxon>Gammaproteobacteria</taxon>
        <taxon>Lysobacterales</taxon>
        <taxon>Lysobacteraceae</taxon>
        <taxon>Stenotrophomonas</taxon>
    </lineage>
</organism>
<reference evidence="7 8" key="1">
    <citation type="submission" date="2015-05" db="EMBL/GenBank/DDBJ databases">
        <title>Genome sequencing and analysis of members of genus Stenotrophomonas.</title>
        <authorList>
            <person name="Patil P.P."/>
            <person name="Midha S."/>
            <person name="Patil P.B."/>
        </authorList>
    </citation>
    <scope>NUCLEOTIDE SEQUENCE [LARGE SCALE GENOMIC DNA]</scope>
    <source>
        <strain evidence="7 8">DSM 18941</strain>
    </source>
</reference>
<dbReference type="CDD" id="cd16393">
    <property type="entry name" value="SPO0J_N"/>
    <property type="match status" value="1"/>
</dbReference>
<dbReference type="RefSeq" id="WP_057630768.1">
    <property type="nucleotide sequence ID" value="NZ_LDJJ01000090.1"/>
</dbReference>